<comment type="caution">
    <text evidence="7">The sequence shown here is derived from an EMBL/GenBank/DDBJ whole genome shotgun (WGS) entry which is preliminary data.</text>
</comment>
<keyword evidence="1 3" id="KW-0479">Metal-binding</keyword>
<accession>A0A819JCK4</accession>
<proteinExistence type="predicted"/>
<evidence type="ECO:0000256" key="3">
    <source>
        <dbReference type="PROSITE-ProRule" id="PRU00175"/>
    </source>
</evidence>
<dbReference type="GO" id="GO:0008270">
    <property type="term" value="F:zinc ion binding"/>
    <property type="evidence" value="ECO:0007669"/>
    <property type="project" value="UniProtKB-KW"/>
</dbReference>
<dbReference type="InterPro" id="IPR001841">
    <property type="entry name" value="Znf_RING"/>
</dbReference>
<dbReference type="Proteomes" id="UP000663842">
    <property type="component" value="Unassembled WGS sequence"/>
</dbReference>
<evidence type="ECO:0000256" key="2">
    <source>
        <dbReference type="ARBA" id="ARBA00022833"/>
    </source>
</evidence>
<dbReference type="SUPFAM" id="SSF57850">
    <property type="entry name" value="RING/U-box"/>
    <property type="match status" value="1"/>
</dbReference>
<dbReference type="AlphaFoldDB" id="A0A819JCK4"/>
<dbReference type="EMBL" id="CAJOBI010000199">
    <property type="protein sequence ID" value="CAF3803844.1"/>
    <property type="molecule type" value="Genomic_DNA"/>
</dbReference>
<dbReference type="Proteomes" id="UP000676336">
    <property type="component" value="Unassembled WGS sequence"/>
</dbReference>
<dbReference type="InterPro" id="IPR013083">
    <property type="entry name" value="Znf_RING/FYVE/PHD"/>
</dbReference>
<sequence length="152" mass="17407">MNRTVSSTSLNQQNGNKTCCICLEKKSVDIPVINCDHRYEFCNDCITQWFAMKKLDCPICRKVWQEKEYINFRSDASSQTANHLAASLESFSSSIIENTYEPASPYLGMFYPTINASSPRARRQMYSALLTIWNSSARKRGFENFSIKTISD</sequence>
<evidence type="ECO:0000313" key="5">
    <source>
        <dbReference type="EMBL" id="CAF3760968.1"/>
    </source>
</evidence>
<dbReference type="Pfam" id="PF13639">
    <property type="entry name" value="zf-RING_2"/>
    <property type="match status" value="1"/>
</dbReference>
<dbReference type="SMART" id="SM00184">
    <property type="entry name" value="RING"/>
    <property type="match status" value="1"/>
</dbReference>
<evidence type="ECO:0000313" key="6">
    <source>
        <dbReference type="EMBL" id="CAF3803844.1"/>
    </source>
</evidence>
<dbReference type="Proteomes" id="UP000681967">
    <property type="component" value="Unassembled WGS sequence"/>
</dbReference>
<feature type="domain" description="RING-type" evidence="4">
    <location>
        <begin position="19"/>
        <end position="61"/>
    </location>
</feature>
<keyword evidence="1 3" id="KW-0863">Zinc-finger</keyword>
<organism evidence="7 8">
    <name type="scientific">Rotaria magnacalcarata</name>
    <dbReference type="NCBI Taxonomy" id="392030"/>
    <lineage>
        <taxon>Eukaryota</taxon>
        <taxon>Metazoa</taxon>
        <taxon>Spiralia</taxon>
        <taxon>Gnathifera</taxon>
        <taxon>Rotifera</taxon>
        <taxon>Eurotatoria</taxon>
        <taxon>Bdelloidea</taxon>
        <taxon>Philodinida</taxon>
        <taxon>Philodinidae</taxon>
        <taxon>Rotaria</taxon>
    </lineage>
</organism>
<dbReference type="EMBL" id="CAJOBF010001227">
    <property type="protein sequence ID" value="CAF3927976.1"/>
    <property type="molecule type" value="Genomic_DNA"/>
</dbReference>
<dbReference type="PROSITE" id="PS50089">
    <property type="entry name" value="ZF_RING_2"/>
    <property type="match status" value="1"/>
</dbReference>
<dbReference type="EMBL" id="CAJOBH010000109">
    <property type="protein sequence ID" value="CAF3760968.1"/>
    <property type="molecule type" value="Genomic_DNA"/>
</dbReference>
<name>A0A819JCK4_9BILA</name>
<evidence type="ECO:0000313" key="8">
    <source>
        <dbReference type="Proteomes" id="UP000663842"/>
    </source>
</evidence>
<evidence type="ECO:0000313" key="7">
    <source>
        <dbReference type="EMBL" id="CAF3927976.1"/>
    </source>
</evidence>
<reference evidence="7" key="1">
    <citation type="submission" date="2021-02" db="EMBL/GenBank/DDBJ databases">
        <authorList>
            <person name="Nowell W R."/>
        </authorList>
    </citation>
    <scope>NUCLEOTIDE SEQUENCE</scope>
</reference>
<evidence type="ECO:0000259" key="4">
    <source>
        <dbReference type="PROSITE" id="PS50089"/>
    </source>
</evidence>
<keyword evidence="2" id="KW-0862">Zinc</keyword>
<dbReference type="Gene3D" id="3.30.40.10">
    <property type="entry name" value="Zinc/RING finger domain, C3HC4 (zinc finger)"/>
    <property type="match status" value="1"/>
</dbReference>
<evidence type="ECO:0000256" key="1">
    <source>
        <dbReference type="ARBA" id="ARBA00022771"/>
    </source>
</evidence>
<protein>
    <recommendedName>
        <fullName evidence="4">RING-type domain-containing protein</fullName>
    </recommendedName>
</protein>
<gene>
    <name evidence="5" type="ORF">BYL167_LOCUS860</name>
    <name evidence="6" type="ORF">SMN809_LOCUS1333</name>
    <name evidence="7" type="ORF">UXM345_LOCUS12020</name>
</gene>